<evidence type="ECO:0000256" key="6">
    <source>
        <dbReference type="ARBA" id="ARBA00023004"/>
    </source>
</evidence>
<keyword evidence="8" id="KW-0732">Signal</keyword>
<dbReference type="OrthoDB" id="436496at2759"/>
<sequence length="205" mass="23558">MLTIAKQKLLLLSYFVLPNILTTFQKQKRIMTENGTLNGLLNGINNGSEPSQESPLSEQELVAINETWDLLWSDKKKNGIDLFIKLFTHFPESQDFFTDFKGLPIEEVKEHKKLRAHALSVMYALKSFIDNLDDEETLDALVRKNAKNHAERGIGEREIKMLLPAFLELLNELLQEKTTDLHKTAWTKLFGVIALVAREEQHNLK</sequence>
<keyword evidence="3 7" id="KW-0349">Heme</keyword>
<dbReference type="AlphaFoldDB" id="A0A6J8D034"/>
<dbReference type="Proteomes" id="UP000507470">
    <property type="component" value="Unassembled WGS sequence"/>
</dbReference>
<protein>
    <recommendedName>
        <fullName evidence="9">Globin domain-containing protein</fullName>
    </recommendedName>
</protein>
<dbReference type="GO" id="GO:0019825">
    <property type="term" value="F:oxygen binding"/>
    <property type="evidence" value="ECO:0007669"/>
    <property type="project" value="InterPro"/>
</dbReference>
<evidence type="ECO:0000313" key="11">
    <source>
        <dbReference type="Proteomes" id="UP000507470"/>
    </source>
</evidence>
<evidence type="ECO:0000313" key="10">
    <source>
        <dbReference type="EMBL" id="CAC5401181.1"/>
    </source>
</evidence>
<dbReference type="Pfam" id="PF00042">
    <property type="entry name" value="Globin"/>
    <property type="match status" value="1"/>
</dbReference>
<evidence type="ECO:0000256" key="2">
    <source>
        <dbReference type="ARBA" id="ARBA00022448"/>
    </source>
</evidence>
<evidence type="ECO:0000256" key="8">
    <source>
        <dbReference type="SAM" id="SignalP"/>
    </source>
</evidence>
<dbReference type="GO" id="GO:0005344">
    <property type="term" value="F:oxygen carrier activity"/>
    <property type="evidence" value="ECO:0007669"/>
    <property type="project" value="UniProtKB-KW"/>
</dbReference>
<feature type="chain" id="PRO_5026918655" description="Globin domain-containing protein" evidence="8">
    <location>
        <begin position="19"/>
        <end position="205"/>
    </location>
</feature>
<comment type="subunit">
    <text evidence="1">Monomer.</text>
</comment>
<keyword evidence="4" id="KW-0479">Metal-binding</keyword>
<dbReference type="InterPro" id="IPR013314">
    <property type="entry name" value="Globin_lamprey/hagfish"/>
</dbReference>
<keyword evidence="11" id="KW-1185">Reference proteome</keyword>
<dbReference type="GO" id="GO:0005576">
    <property type="term" value="C:extracellular region"/>
    <property type="evidence" value="ECO:0007669"/>
    <property type="project" value="InterPro"/>
</dbReference>
<dbReference type="PANTHER" id="PTHR46783">
    <property type="entry name" value="CYTOGLOBIN"/>
    <property type="match status" value="1"/>
</dbReference>
<gene>
    <name evidence="10" type="ORF">MCOR_35293</name>
</gene>
<organism evidence="10 11">
    <name type="scientific">Mytilus coruscus</name>
    <name type="common">Sea mussel</name>
    <dbReference type="NCBI Taxonomy" id="42192"/>
    <lineage>
        <taxon>Eukaryota</taxon>
        <taxon>Metazoa</taxon>
        <taxon>Spiralia</taxon>
        <taxon>Lophotrochozoa</taxon>
        <taxon>Mollusca</taxon>
        <taxon>Bivalvia</taxon>
        <taxon>Autobranchia</taxon>
        <taxon>Pteriomorphia</taxon>
        <taxon>Mytilida</taxon>
        <taxon>Mytiloidea</taxon>
        <taxon>Mytilidae</taxon>
        <taxon>Mytilinae</taxon>
        <taxon>Mytilus</taxon>
    </lineage>
</organism>
<keyword evidence="7" id="KW-0561">Oxygen transport</keyword>
<dbReference type="EMBL" id="CACVKT020006392">
    <property type="protein sequence ID" value="CAC5401181.1"/>
    <property type="molecule type" value="Genomic_DNA"/>
</dbReference>
<feature type="signal peptide" evidence="8">
    <location>
        <begin position="1"/>
        <end position="18"/>
    </location>
</feature>
<dbReference type="GO" id="GO:0005833">
    <property type="term" value="C:hemoglobin complex"/>
    <property type="evidence" value="ECO:0007669"/>
    <property type="project" value="InterPro"/>
</dbReference>
<dbReference type="InterPro" id="IPR002336">
    <property type="entry name" value="Erythrocruorin"/>
</dbReference>
<evidence type="ECO:0000256" key="7">
    <source>
        <dbReference type="RuleBase" id="RU000356"/>
    </source>
</evidence>
<evidence type="ECO:0000256" key="1">
    <source>
        <dbReference type="ARBA" id="ARBA00011245"/>
    </source>
</evidence>
<dbReference type="Gene3D" id="1.10.490.10">
    <property type="entry name" value="Globins"/>
    <property type="match status" value="1"/>
</dbReference>
<dbReference type="PROSITE" id="PS01033">
    <property type="entry name" value="GLOBIN"/>
    <property type="match status" value="1"/>
</dbReference>
<comment type="similarity">
    <text evidence="7">Belongs to the globin family.</text>
</comment>
<evidence type="ECO:0000256" key="3">
    <source>
        <dbReference type="ARBA" id="ARBA00022617"/>
    </source>
</evidence>
<evidence type="ECO:0000259" key="9">
    <source>
        <dbReference type="PROSITE" id="PS01033"/>
    </source>
</evidence>
<evidence type="ECO:0000256" key="4">
    <source>
        <dbReference type="ARBA" id="ARBA00022723"/>
    </source>
</evidence>
<reference evidence="10 11" key="1">
    <citation type="submission" date="2020-06" db="EMBL/GenBank/DDBJ databases">
        <authorList>
            <person name="Li R."/>
            <person name="Bekaert M."/>
        </authorList>
    </citation>
    <scope>NUCLEOTIDE SEQUENCE [LARGE SCALE GENOMIC DNA]</scope>
    <source>
        <strain evidence="11">wild</strain>
    </source>
</reference>
<dbReference type="GO" id="GO:0005506">
    <property type="term" value="F:iron ion binding"/>
    <property type="evidence" value="ECO:0007669"/>
    <property type="project" value="InterPro"/>
</dbReference>
<keyword evidence="6" id="KW-0408">Iron</keyword>
<keyword evidence="5" id="KW-0007">Acetylation</keyword>
<dbReference type="InterPro" id="IPR012292">
    <property type="entry name" value="Globin/Proto"/>
</dbReference>
<dbReference type="InterPro" id="IPR009050">
    <property type="entry name" value="Globin-like_sf"/>
</dbReference>
<dbReference type="GO" id="GO:0016491">
    <property type="term" value="F:oxidoreductase activity"/>
    <property type="evidence" value="ECO:0007669"/>
    <property type="project" value="TreeGrafter"/>
</dbReference>
<name>A0A6J8D034_MYTCO</name>
<keyword evidence="2 7" id="KW-0813">Transport</keyword>
<dbReference type="InterPro" id="IPR044399">
    <property type="entry name" value="Mb-like_M"/>
</dbReference>
<feature type="domain" description="Globin" evidence="9">
    <location>
        <begin position="55"/>
        <end position="202"/>
    </location>
</feature>
<dbReference type="PRINTS" id="PR00611">
    <property type="entry name" value="ERYTHCRUORIN"/>
</dbReference>
<dbReference type="InterPro" id="IPR000971">
    <property type="entry name" value="Globin"/>
</dbReference>
<dbReference type="PANTHER" id="PTHR46783:SF1">
    <property type="entry name" value="CYTOGLOBIN-1-RELATED"/>
    <property type="match status" value="1"/>
</dbReference>
<proteinExistence type="inferred from homology"/>
<evidence type="ECO:0000256" key="5">
    <source>
        <dbReference type="ARBA" id="ARBA00022990"/>
    </source>
</evidence>
<dbReference type="GO" id="GO:0020037">
    <property type="term" value="F:heme binding"/>
    <property type="evidence" value="ECO:0007669"/>
    <property type="project" value="InterPro"/>
</dbReference>
<dbReference type="CDD" id="cd01040">
    <property type="entry name" value="Mb-like"/>
    <property type="match status" value="1"/>
</dbReference>
<accession>A0A6J8D034</accession>
<dbReference type="SUPFAM" id="SSF46458">
    <property type="entry name" value="Globin-like"/>
    <property type="match status" value="1"/>
</dbReference>